<keyword evidence="7" id="KW-1185">Reference proteome</keyword>
<dbReference type="GO" id="GO:0005786">
    <property type="term" value="C:signal recognition particle, endoplasmic reticulum targeting"/>
    <property type="evidence" value="ECO:0000318"/>
    <property type="project" value="GO_Central"/>
</dbReference>
<dbReference type="RefSeq" id="XP_003284262.1">
    <property type="nucleotide sequence ID" value="XM_003284214.1"/>
</dbReference>
<dbReference type="GO" id="GO:0008312">
    <property type="term" value="F:7S RNA binding"/>
    <property type="evidence" value="ECO:0000318"/>
    <property type="project" value="GO_Central"/>
</dbReference>
<evidence type="ECO:0000256" key="2">
    <source>
        <dbReference type="ARBA" id="ARBA00022490"/>
    </source>
</evidence>
<dbReference type="Gene3D" id="3.30.56.30">
    <property type="entry name" value="Signal recognition particle, SRP19-like subunit"/>
    <property type="match status" value="1"/>
</dbReference>
<dbReference type="PANTHER" id="PTHR17453">
    <property type="entry name" value="SIGNAL RECOGNITION PARTICLE 19 KD PROTEIN"/>
    <property type="match status" value="1"/>
</dbReference>
<dbReference type="OMA" id="ICEYINT"/>
<dbReference type="InterPro" id="IPR002778">
    <property type="entry name" value="Signal_recog_particle_SRP19"/>
</dbReference>
<evidence type="ECO:0000256" key="5">
    <source>
        <dbReference type="SAM" id="MobiDB-lite"/>
    </source>
</evidence>
<dbReference type="FunFam" id="3.30.56.30:FF:000003">
    <property type="entry name" value="Signal recognition particle SEC65 subunit"/>
    <property type="match status" value="1"/>
</dbReference>
<dbReference type="AlphaFoldDB" id="F0Z9Y9"/>
<organism evidence="6 7">
    <name type="scientific">Dictyostelium purpureum</name>
    <name type="common">Slime mold</name>
    <dbReference type="NCBI Taxonomy" id="5786"/>
    <lineage>
        <taxon>Eukaryota</taxon>
        <taxon>Amoebozoa</taxon>
        <taxon>Evosea</taxon>
        <taxon>Eumycetozoa</taxon>
        <taxon>Dictyostelia</taxon>
        <taxon>Dictyosteliales</taxon>
        <taxon>Dictyosteliaceae</taxon>
        <taxon>Dictyostelium</taxon>
    </lineage>
</organism>
<feature type="region of interest" description="Disordered" evidence="5">
    <location>
        <begin position="130"/>
        <end position="185"/>
    </location>
</feature>
<dbReference type="InParanoid" id="F0Z9Y9"/>
<dbReference type="InterPro" id="IPR036521">
    <property type="entry name" value="SRP19-like_sf"/>
</dbReference>
<dbReference type="EMBL" id="GL870961">
    <property type="protein sequence ID" value="EGC39235.1"/>
    <property type="molecule type" value="Genomic_DNA"/>
</dbReference>
<keyword evidence="2" id="KW-0963">Cytoplasm</keyword>
<gene>
    <name evidence="6" type="ORF">DICPUDRAFT_27302</name>
</gene>
<dbReference type="Proteomes" id="UP000001064">
    <property type="component" value="Unassembled WGS sequence"/>
</dbReference>
<dbReference type="PANTHER" id="PTHR17453:SF0">
    <property type="entry name" value="SIGNAL RECOGNITION PARTICLE 19 KDA PROTEIN"/>
    <property type="match status" value="1"/>
</dbReference>
<dbReference type="STRING" id="5786.F0Z9Y9"/>
<proteinExistence type="predicted"/>
<evidence type="ECO:0000256" key="1">
    <source>
        <dbReference type="ARBA" id="ARBA00004496"/>
    </source>
</evidence>
<dbReference type="FunCoup" id="F0Z9Y9">
    <property type="interactions" value="63"/>
</dbReference>
<feature type="compositionally biased region" description="Low complexity" evidence="5">
    <location>
        <begin position="160"/>
        <end position="174"/>
    </location>
</feature>
<dbReference type="VEuPathDB" id="AmoebaDB:DICPUDRAFT_27302"/>
<evidence type="ECO:0000256" key="4">
    <source>
        <dbReference type="ARBA" id="ARBA00023274"/>
    </source>
</evidence>
<dbReference type="eggNOG" id="KOG3198">
    <property type="taxonomic scope" value="Eukaryota"/>
</dbReference>
<name>F0Z9Y9_DICPU</name>
<reference evidence="7" key="1">
    <citation type="journal article" date="2011" name="Genome Biol.">
        <title>Comparative genomics of the social amoebae Dictyostelium discoideum and Dictyostelium purpureum.</title>
        <authorList>
            <consortium name="US DOE Joint Genome Institute (JGI-PGF)"/>
            <person name="Sucgang R."/>
            <person name="Kuo A."/>
            <person name="Tian X."/>
            <person name="Salerno W."/>
            <person name="Parikh A."/>
            <person name="Feasley C.L."/>
            <person name="Dalin E."/>
            <person name="Tu H."/>
            <person name="Huang E."/>
            <person name="Barry K."/>
            <person name="Lindquist E."/>
            <person name="Shapiro H."/>
            <person name="Bruce D."/>
            <person name="Schmutz J."/>
            <person name="Salamov A."/>
            <person name="Fey P."/>
            <person name="Gaudet P."/>
            <person name="Anjard C."/>
            <person name="Babu M.M."/>
            <person name="Basu S."/>
            <person name="Bushmanova Y."/>
            <person name="van der Wel H."/>
            <person name="Katoh-Kurasawa M."/>
            <person name="Dinh C."/>
            <person name="Coutinho P.M."/>
            <person name="Saito T."/>
            <person name="Elias M."/>
            <person name="Schaap P."/>
            <person name="Kay R.R."/>
            <person name="Henrissat B."/>
            <person name="Eichinger L."/>
            <person name="Rivero F."/>
            <person name="Putnam N.H."/>
            <person name="West C.M."/>
            <person name="Loomis W.F."/>
            <person name="Chisholm R.L."/>
            <person name="Shaulsky G."/>
            <person name="Strassmann J.E."/>
            <person name="Queller D.C."/>
            <person name="Kuspa A."/>
            <person name="Grigoriev I.V."/>
        </authorList>
    </citation>
    <scope>NUCLEOTIDE SEQUENCE [LARGE SCALE GENOMIC DNA]</scope>
    <source>
        <strain evidence="7">QSDP1</strain>
    </source>
</reference>
<feature type="compositionally biased region" description="Basic residues" evidence="5">
    <location>
        <begin position="175"/>
        <end position="185"/>
    </location>
</feature>
<comment type="subcellular location">
    <subcellularLocation>
        <location evidence="1">Cytoplasm</location>
    </subcellularLocation>
</comment>
<evidence type="ECO:0000313" key="7">
    <source>
        <dbReference type="Proteomes" id="UP000001064"/>
    </source>
</evidence>
<dbReference type="KEGG" id="dpp:DICPUDRAFT_27302"/>
<evidence type="ECO:0000256" key="3">
    <source>
        <dbReference type="ARBA" id="ARBA00023135"/>
    </source>
</evidence>
<protein>
    <recommendedName>
        <fullName evidence="8">Signal recognition particle 19 kDa protein</fullName>
    </recommendedName>
</protein>
<evidence type="ECO:0008006" key="8">
    <source>
        <dbReference type="Google" id="ProtNLM"/>
    </source>
</evidence>
<dbReference type="Pfam" id="PF01922">
    <property type="entry name" value="SRP19"/>
    <property type="match status" value="1"/>
</dbReference>
<sequence length="185" mass="20584">MSTPTPTPTPAPTPASLTQPKQVDITRIPGFKQWVIIYPPYINSECTKDRGRKISKENAVKNPNLIEIAEATSAIGFSSVIEPNKGYPKEFFQRGRVRINFEELKHRYPAIKNKTILMCKIAEIIKKNQPNRPESFNPLSLLPPVQAVSNKEKKHPTPNTTTTTTTTSSSSSKTGGKKKKNVNVI</sequence>
<dbReference type="GeneID" id="10510166"/>
<accession>F0Z9Y9</accession>
<evidence type="ECO:0000313" key="6">
    <source>
        <dbReference type="EMBL" id="EGC39235.1"/>
    </source>
</evidence>
<dbReference type="OrthoDB" id="2190947at2759"/>
<keyword evidence="3" id="KW-0733">Signal recognition particle</keyword>
<keyword evidence="4" id="KW-0687">Ribonucleoprotein</keyword>
<dbReference type="SUPFAM" id="SSF69695">
    <property type="entry name" value="SRP19"/>
    <property type="match status" value="1"/>
</dbReference>
<dbReference type="GO" id="GO:0006617">
    <property type="term" value="P:SRP-dependent cotranslational protein targeting to membrane, signal sequence recognition"/>
    <property type="evidence" value="ECO:0000318"/>
    <property type="project" value="GO_Central"/>
</dbReference>